<protein>
    <recommendedName>
        <fullName evidence="4">Serine protease</fullName>
    </recommendedName>
</protein>
<dbReference type="Proteomes" id="UP000561438">
    <property type="component" value="Unassembled WGS sequence"/>
</dbReference>
<accession>A0A850HF40</accession>
<dbReference type="InterPro" id="IPR043504">
    <property type="entry name" value="Peptidase_S1_PA_chymotrypsin"/>
</dbReference>
<feature type="chain" id="PRO_5032566243" description="Serine protease" evidence="1">
    <location>
        <begin position="31"/>
        <end position="247"/>
    </location>
</feature>
<evidence type="ECO:0000256" key="1">
    <source>
        <dbReference type="SAM" id="SignalP"/>
    </source>
</evidence>
<keyword evidence="1" id="KW-0732">Signal</keyword>
<dbReference type="EMBL" id="JABWGV010000006">
    <property type="protein sequence ID" value="NVD45929.1"/>
    <property type="molecule type" value="Genomic_DNA"/>
</dbReference>
<keyword evidence="3" id="KW-1185">Reference proteome</keyword>
<dbReference type="Gene3D" id="2.40.10.10">
    <property type="entry name" value="Trypsin-like serine proteases"/>
    <property type="match status" value="2"/>
</dbReference>
<comment type="caution">
    <text evidence="2">The sequence shown here is derived from an EMBL/GenBank/DDBJ whole genome shotgun (WGS) entry which is preliminary data.</text>
</comment>
<feature type="signal peptide" evidence="1">
    <location>
        <begin position="1"/>
        <end position="30"/>
    </location>
</feature>
<evidence type="ECO:0000313" key="3">
    <source>
        <dbReference type="Proteomes" id="UP000561438"/>
    </source>
</evidence>
<dbReference type="AlphaFoldDB" id="A0A850HF40"/>
<organism evidence="2 3">
    <name type="scientific">Qipengyuania atrilutea</name>
    <dbReference type="NCBI Taxonomy" id="2744473"/>
    <lineage>
        <taxon>Bacteria</taxon>
        <taxon>Pseudomonadati</taxon>
        <taxon>Pseudomonadota</taxon>
        <taxon>Alphaproteobacteria</taxon>
        <taxon>Sphingomonadales</taxon>
        <taxon>Erythrobacteraceae</taxon>
        <taxon>Qipengyuania</taxon>
    </lineage>
</organism>
<dbReference type="SUPFAM" id="SSF50494">
    <property type="entry name" value="Trypsin-like serine proteases"/>
    <property type="match status" value="1"/>
</dbReference>
<name>A0A850HF40_9SPHN</name>
<dbReference type="RefSeq" id="WP_176268235.1">
    <property type="nucleotide sequence ID" value="NZ_JABWGV010000006.1"/>
</dbReference>
<proteinExistence type="predicted"/>
<sequence>MIRKIAARLMSRYGLRLLGLMLLNSNTAHAQTLLNVRENSYRAAGIGQIVCGDRGRQYVSTGSVLSDRLTVLTVAHFNIQRGRSYEVDVGKCEFRLIDKKGYAVFRSKFSILERGGGLDLLNVTRAVDWAVLRLAMPVPRSAIPLELGAKTTYYDPNIKYDLVGFAVEFDNFKSLFVSEHCDPTKESENSLVTLHNCWSGPGASGAPIVTFDGERLTLVAIHAATADDEKVGVQIAGRLRDVLDKVL</sequence>
<reference evidence="2 3" key="1">
    <citation type="submission" date="2020-06" db="EMBL/GenBank/DDBJ databases">
        <title>Altererythrobacter sp. HHU K3-1.</title>
        <authorList>
            <person name="Zhang D."/>
            <person name="Xue H."/>
        </authorList>
    </citation>
    <scope>NUCLEOTIDE SEQUENCE [LARGE SCALE GENOMIC DNA]</scope>
    <source>
        <strain evidence="2 3">HHU K3-1</strain>
    </source>
</reference>
<evidence type="ECO:0008006" key="4">
    <source>
        <dbReference type="Google" id="ProtNLM"/>
    </source>
</evidence>
<gene>
    <name evidence="2" type="ORF">HUV48_13015</name>
</gene>
<dbReference type="InterPro" id="IPR009003">
    <property type="entry name" value="Peptidase_S1_PA"/>
</dbReference>
<evidence type="ECO:0000313" key="2">
    <source>
        <dbReference type="EMBL" id="NVD45929.1"/>
    </source>
</evidence>